<feature type="repeat" description="ANK" evidence="6">
    <location>
        <begin position="543"/>
        <end position="575"/>
    </location>
</feature>
<dbReference type="PANTHER" id="PTHR24171">
    <property type="entry name" value="ANKYRIN REPEAT DOMAIN-CONTAINING PROTEIN 39-RELATED"/>
    <property type="match status" value="1"/>
</dbReference>
<dbReference type="Pfam" id="PF14835">
    <property type="entry name" value="zf-RING_6"/>
    <property type="match status" value="1"/>
</dbReference>
<dbReference type="SUPFAM" id="SSF57850">
    <property type="entry name" value="RING/U-box"/>
    <property type="match status" value="1"/>
</dbReference>
<sequence>MALQKTETMLRVYSGNEMACGSVDRRWEPDPGSRFWPKTRVSLERFRRLLLCSKCESLLKEPVCLGGCEHIFCWSCAGVCVSAGCSVCQAPVWVKHIHINRQLDSIVQLCNKLEELVNHRDTADVIKDPKPVPSSPQRAANTKPKKNFKIWFSPRSRKVRCKVQKPKASSRVDPQQQKEKREGAKVANTVPDTAHLSVFNFPPPSSSQGSLSPPRKPAPKRKPTAKASKKKRLKDINQEWGFGKKRTGQRQNKEKQEKEEEVDEERQVNELSSKKVVSFLRSPSAEMEAGESEEPKVNVPQVEVESRIGPLHTGRTLKKGNVVEDGPATEGNSDDETNQEGPRPSSPGTKDPLGQSPKRSSSVSSNPSTLQSQTTKRPRQVQDSSVDSTPKRPRKCSDQRRSPSESSVVQTTPPESSRASTPSRKGRSSSSSSRDLGVALPTSPHTPLLKSQSSSLLGSPGVLTSQGSPGVTKKNHKGETLLHLACIKGDVSSVEQLLESGADPNLKDHAGWTPLHEACNHGHVKVVELLLQQGALLNTTGYQNESPLHDAVKNGHAGIVELLLRNGASQEVLNIFGLRPIDHAETDEMRALLLAAHKGPAPIPAPHPPCQSLSKTPVSQRRSVLLSSGLTRAQQSKVNKLATLLKAGKSDAFNNSVTHIIISGDHMPCTMKCLLGVLTGCWILKFQWVTACLEAGEQAPEQEYEVAEGPRRGRLNREQLLPRLFDGCHFYFLGCFKKPLKEDLVRLVREGGGQILCRQPKPESDVTQTINTAAYHAPPKSDQSFCTQYILYEPGASALPERVRMGKVWSAPSSWLIQCSAAFQFLPVPEPSSLEG</sequence>
<dbReference type="InterPro" id="IPR036770">
    <property type="entry name" value="Ankyrin_rpt-contain_sf"/>
</dbReference>
<dbReference type="SMART" id="SM00248">
    <property type="entry name" value="ANK"/>
    <property type="match status" value="3"/>
</dbReference>
<evidence type="ECO:0000313" key="11">
    <source>
        <dbReference type="EMBL" id="KAK6485263.1"/>
    </source>
</evidence>
<dbReference type="InterPro" id="IPR017907">
    <property type="entry name" value="Znf_RING_CS"/>
</dbReference>
<dbReference type="SMART" id="SM00292">
    <property type="entry name" value="BRCT"/>
    <property type="match status" value="2"/>
</dbReference>
<evidence type="ECO:0000256" key="4">
    <source>
        <dbReference type="ARBA" id="ARBA00022833"/>
    </source>
</evidence>
<accession>A0ABR0ZKC7</accession>
<dbReference type="Proteomes" id="UP001369086">
    <property type="component" value="Unassembled WGS sequence"/>
</dbReference>
<evidence type="ECO:0000256" key="2">
    <source>
        <dbReference type="ARBA" id="ARBA00022737"/>
    </source>
</evidence>
<dbReference type="PRINTS" id="PR01415">
    <property type="entry name" value="ANKYRIN"/>
</dbReference>
<evidence type="ECO:0000256" key="6">
    <source>
        <dbReference type="PROSITE-ProRule" id="PRU00023"/>
    </source>
</evidence>
<proteinExistence type="predicted"/>
<evidence type="ECO:0000259" key="9">
    <source>
        <dbReference type="PROSITE" id="PS50089"/>
    </source>
</evidence>
<keyword evidence="1" id="KW-0479">Metal-binding</keyword>
<keyword evidence="2" id="KW-0677">Repeat</keyword>
<comment type="caution">
    <text evidence="11">The sequence shown here is derived from an EMBL/GenBank/DDBJ whole genome shotgun (WGS) entry which is preliminary data.</text>
</comment>
<dbReference type="PROSITE" id="PS50089">
    <property type="entry name" value="ZF_RING_2"/>
    <property type="match status" value="1"/>
</dbReference>
<evidence type="ECO:0000256" key="7">
    <source>
        <dbReference type="PROSITE-ProRule" id="PRU00175"/>
    </source>
</evidence>
<feature type="repeat" description="ANK" evidence="6">
    <location>
        <begin position="510"/>
        <end position="542"/>
    </location>
</feature>
<dbReference type="PANTHER" id="PTHR24171:SF8">
    <property type="entry name" value="BRCA1-ASSOCIATED RING DOMAIN PROTEIN 1"/>
    <property type="match status" value="1"/>
</dbReference>
<dbReference type="EMBL" id="JAHFZB010000010">
    <property type="protein sequence ID" value="KAK6485263.1"/>
    <property type="molecule type" value="Genomic_DNA"/>
</dbReference>
<dbReference type="InterPro" id="IPR001841">
    <property type="entry name" value="Znf_RING"/>
</dbReference>
<dbReference type="PROSITE" id="PS50088">
    <property type="entry name" value="ANK_REPEAT"/>
    <property type="match status" value="3"/>
</dbReference>
<evidence type="ECO:0000256" key="3">
    <source>
        <dbReference type="ARBA" id="ARBA00022771"/>
    </source>
</evidence>
<dbReference type="PROSITE" id="PS50297">
    <property type="entry name" value="ANK_REP_REGION"/>
    <property type="match status" value="3"/>
</dbReference>
<dbReference type="InterPro" id="IPR036420">
    <property type="entry name" value="BRCT_dom_sf"/>
</dbReference>
<keyword evidence="5 6" id="KW-0040">ANK repeat</keyword>
<feature type="domain" description="BRCT" evidence="10">
    <location>
        <begin position="614"/>
        <end position="706"/>
    </location>
</feature>
<dbReference type="InterPro" id="IPR013083">
    <property type="entry name" value="Znf_RING/FYVE/PHD"/>
</dbReference>
<feature type="compositionally biased region" description="Polar residues" evidence="8">
    <location>
        <begin position="404"/>
        <end position="419"/>
    </location>
</feature>
<name>A0ABR0ZKC7_HUSHU</name>
<dbReference type="Gene3D" id="1.25.40.20">
    <property type="entry name" value="Ankyrin repeat-containing domain"/>
    <property type="match status" value="1"/>
</dbReference>
<dbReference type="SUPFAM" id="SSF48403">
    <property type="entry name" value="Ankyrin repeat"/>
    <property type="match status" value="1"/>
</dbReference>
<evidence type="ECO:0000313" key="12">
    <source>
        <dbReference type="Proteomes" id="UP001369086"/>
    </source>
</evidence>
<keyword evidence="3 7" id="KW-0863">Zinc-finger</keyword>
<dbReference type="PROSITE" id="PS50172">
    <property type="entry name" value="BRCT"/>
    <property type="match status" value="1"/>
</dbReference>
<reference evidence="11 12" key="1">
    <citation type="submission" date="2021-05" db="EMBL/GenBank/DDBJ databases">
        <authorList>
            <person name="Zahm M."/>
            <person name="Klopp C."/>
            <person name="Cabau C."/>
            <person name="Kuhl H."/>
            <person name="Suciu R."/>
            <person name="Ciorpac M."/>
            <person name="Holostenco D."/>
            <person name="Gessner J."/>
            <person name="Wuertz S."/>
            <person name="Hohne C."/>
            <person name="Stock M."/>
            <person name="Gislard M."/>
            <person name="Lluch J."/>
            <person name="Milhes M."/>
            <person name="Lampietro C."/>
            <person name="Lopez Roques C."/>
            <person name="Donnadieu C."/>
            <person name="Du K."/>
            <person name="Schartl M."/>
            <person name="Guiguen Y."/>
        </authorList>
    </citation>
    <scope>NUCLEOTIDE SEQUENCE [LARGE SCALE GENOMIC DNA]</scope>
    <source>
        <strain evidence="11">Hh-F2</strain>
        <tissue evidence="11">Blood</tissue>
    </source>
</reference>
<dbReference type="PROSITE" id="PS00518">
    <property type="entry name" value="ZF_RING_1"/>
    <property type="match status" value="1"/>
</dbReference>
<dbReference type="SUPFAM" id="SSF52113">
    <property type="entry name" value="BRCT domain"/>
    <property type="match status" value="2"/>
</dbReference>
<dbReference type="Pfam" id="PF12796">
    <property type="entry name" value="Ank_2"/>
    <property type="match status" value="1"/>
</dbReference>
<dbReference type="CDD" id="cd17720">
    <property type="entry name" value="BRCT_Bard1_rpt2"/>
    <property type="match status" value="1"/>
</dbReference>
<feature type="repeat" description="ANK" evidence="6">
    <location>
        <begin position="477"/>
        <end position="509"/>
    </location>
</feature>
<dbReference type="InterPro" id="IPR001357">
    <property type="entry name" value="BRCT_dom"/>
</dbReference>
<feature type="compositionally biased region" description="Low complexity" evidence="8">
    <location>
        <begin position="355"/>
        <end position="373"/>
    </location>
</feature>
<feature type="domain" description="RING-type" evidence="9">
    <location>
        <begin position="52"/>
        <end position="89"/>
    </location>
</feature>
<keyword evidence="4" id="KW-0862">Zinc</keyword>
<evidence type="ECO:0000256" key="5">
    <source>
        <dbReference type="ARBA" id="ARBA00023043"/>
    </source>
</evidence>
<evidence type="ECO:0000256" key="1">
    <source>
        <dbReference type="ARBA" id="ARBA00022723"/>
    </source>
</evidence>
<organism evidence="11 12">
    <name type="scientific">Huso huso</name>
    <name type="common">Beluga</name>
    <name type="synonym">Acipenser huso</name>
    <dbReference type="NCBI Taxonomy" id="61971"/>
    <lineage>
        <taxon>Eukaryota</taxon>
        <taxon>Metazoa</taxon>
        <taxon>Chordata</taxon>
        <taxon>Craniata</taxon>
        <taxon>Vertebrata</taxon>
        <taxon>Euteleostomi</taxon>
        <taxon>Actinopterygii</taxon>
        <taxon>Chondrostei</taxon>
        <taxon>Acipenseriformes</taxon>
        <taxon>Acipenseridae</taxon>
        <taxon>Huso</taxon>
    </lineage>
</organism>
<dbReference type="Gene3D" id="3.30.40.10">
    <property type="entry name" value="Zinc/RING finger domain, C3HC4 (zinc finger)"/>
    <property type="match status" value="1"/>
</dbReference>
<gene>
    <name evidence="11" type="ORF">HHUSO_G13246</name>
</gene>
<feature type="region of interest" description="Disordered" evidence="8">
    <location>
        <begin position="124"/>
        <end position="147"/>
    </location>
</feature>
<dbReference type="InterPro" id="IPR002110">
    <property type="entry name" value="Ankyrin_rpt"/>
</dbReference>
<dbReference type="CDD" id="cd17734">
    <property type="entry name" value="BRCT_Bard1_rpt1"/>
    <property type="match status" value="1"/>
</dbReference>
<feature type="region of interest" description="Disordered" evidence="8">
    <location>
        <begin position="162"/>
        <end position="475"/>
    </location>
</feature>
<feature type="compositionally biased region" description="Low complexity" evidence="8">
    <location>
        <begin position="420"/>
        <end position="434"/>
    </location>
</feature>
<evidence type="ECO:0000256" key="8">
    <source>
        <dbReference type="SAM" id="MobiDB-lite"/>
    </source>
</evidence>
<protein>
    <submittedName>
        <fullName evidence="11">BRCA1-associated RING domain protein 1</fullName>
    </submittedName>
</protein>
<evidence type="ECO:0000259" key="10">
    <source>
        <dbReference type="PROSITE" id="PS50172"/>
    </source>
</evidence>
<dbReference type="InterPro" id="IPR039503">
    <property type="entry name" value="BARD1_Znf-RING"/>
</dbReference>
<feature type="compositionally biased region" description="Low complexity" evidence="8">
    <location>
        <begin position="446"/>
        <end position="465"/>
    </location>
</feature>
<keyword evidence="12" id="KW-1185">Reference proteome</keyword>
<feature type="compositionally biased region" description="Basic residues" evidence="8">
    <location>
        <begin position="217"/>
        <end position="233"/>
    </location>
</feature>
<dbReference type="Gene3D" id="3.40.50.10190">
    <property type="entry name" value="BRCT domain"/>
    <property type="match status" value="2"/>
</dbReference>